<dbReference type="PANTHER" id="PTHR23028:SF53">
    <property type="entry name" value="ACYL_TRANSF_3 DOMAIN-CONTAINING PROTEIN"/>
    <property type="match status" value="1"/>
</dbReference>
<feature type="transmembrane region" description="Helical" evidence="1">
    <location>
        <begin position="138"/>
        <end position="159"/>
    </location>
</feature>
<comment type="caution">
    <text evidence="2">The sequence shown here is derived from an EMBL/GenBank/DDBJ whole genome shotgun (WGS) entry which is preliminary data.</text>
</comment>
<gene>
    <name evidence="2" type="ORF">CFB84_13605</name>
</gene>
<evidence type="ECO:0000256" key="1">
    <source>
        <dbReference type="SAM" id="Phobius"/>
    </source>
</evidence>
<feature type="transmembrane region" description="Helical" evidence="1">
    <location>
        <begin position="33"/>
        <end position="52"/>
    </location>
</feature>
<dbReference type="AlphaFoldDB" id="A0A228IXT3"/>
<dbReference type="GO" id="GO:0016020">
    <property type="term" value="C:membrane"/>
    <property type="evidence" value="ECO:0007669"/>
    <property type="project" value="TreeGrafter"/>
</dbReference>
<protein>
    <submittedName>
        <fullName evidence="2">Uncharacterized protein</fullName>
    </submittedName>
</protein>
<accession>A0A228IXT3</accession>
<dbReference type="InterPro" id="IPR050879">
    <property type="entry name" value="Acyltransferase_3"/>
</dbReference>
<feature type="transmembrane region" description="Helical" evidence="1">
    <location>
        <begin position="300"/>
        <end position="318"/>
    </location>
</feature>
<reference evidence="2 3" key="2">
    <citation type="submission" date="2017-08" db="EMBL/GenBank/DDBJ databases">
        <title>WGS of novel Burkholderia cepaca complex species.</title>
        <authorList>
            <person name="Lipuma J."/>
            <person name="Spilker T."/>
        </authorList>
    </citation>
    <scope>NUCLEOTIDE SEQUENCE [LARGE SCALE GENOMIC DNA]</scope>
    <source>
        <strain evidence="2 3">AU17325</strain>
    </source>
</reference>
<evidence type="ECO:0000313" key="3">
    <source>
        <dbReference type="Proteomes" id="UP000214600"/>
    </source>
</evidence>
<feature type="transmembrane region" description="Helical" evidence="1">
    <location>
        <begin position="73"/>
        <end position="94"/>
    </location>
</feature>
<name>A0A228IXT3_9BURK</name>
<dbReference type="OrthoDB" id="9767863at2"/>
<keyword evidence="1" id="KW-0812">Transmembrane</keyword>
<dbReference type="PANTHER" id="PTHR23028">
    <property type="entry name" value="ACETYLTRANSFERASE"/>
    <property type="match status" value="1"/>
</dbReference>
<dbReference type="EMBL" id="NKFA01000005">
    <property type="protein sequence ID" value="OXI47383.1"/>
    <property type="molecule type" value="Genomic_DNA"/>
</dbReference>
<dbReference type="GO" id="GO:0000271">
    <property type="term" value="P:polysaccharide biosynthetic process"/>
    <property type="evidence" value="ECO:0007669"/>
    <property type="project" value="TreeGrafter"/>
</dbReference>
<dbReference type="Proteomes" id="UP000214600">
    <property type="component" value="Unassembled WGS sequence"/>
</dbReference>
<dbReference type="RefSeq" id="WP_089451014.1">
    <property type="nucleotide sequence ID" value="NZ_NKFA01000005.1"/>
</dbReference>
<proteinExistence type="predicted"/>
<keyword evidence="1" id="KW-0472">Membrane</keyword>
<reference evidence="3" key="1">
    <citation type="submission" date="2017-06" db="EMBL/GenBank/DDBJ databases">
        <authorList>
            <person name="LiPuma J."/>
            <person name="Spilker T."/>
        </authorList>
    </citation>
    <scope>NUCLEOTIDE SEQUENCE [LARGE SCALE GENOMIC DNA]</scope>
    <source>
        <strain evidence="3">AU17325</strain>
    </source>
</reference>
<feature type="transmembrane region" description="Helical" evidence="1">
    <location>
        <begin position="241"/>
        <end position="262"/>
    </location>
</feature>
<keyword evidence="1" id="KW-1133">Transmembrane helix</keyword>
<organism evidence="2 3">
    <name type="scientific">Burkholderia aenigmatica</name>
    <dbReference type="NCBI Taxonomy" id="2015348"/>
    <lineage>
        <taxon>Bacteria</taxon>
        <taxon>Pseudomonadati</taxon>
        <taxon>Pseudomonadota</taxon>
        <taxon>Betaproteobacteria</taxon>
        <taxon>Burkholderiales</taxon>
        <taxon>Burkholderiaceae</taxon>
        <taxon>Burkholderia</taxon>
        <taxon>Burkholderia cepacia complex</taxon>
    </lineage>
</organism>
<evidence type="ECO:0000313" key="2">
    <source>
        <dbReference type="EMBL" id="OXI47383.1"/>
    </source>
</evidence>
<sequence length="347" mass="37914">MAQKNNFDFVRIVAALAVLVSHARPIHDATYPLGDLGAAAVFAFFAVSGYLVSASWERDPHPFRFLLRRALRIVPGFFCAILLAACVVGPMLTTLPGAVYLTDPRFALYLRSLLLYPMGFVLPGVFEHNPLANNVNGSLWTLPLEATMYFGLCALGRALYFVRRATVPVLVALLAAGCWLEIHPPSGNVCMMNAHELVRAGTSFATGALLWHLRKRIPLFSWAWLPVAAAIIMTRGSAVEIWLLMLAIPYAVISFAVTETPYLSRIGALGDPSYGIYVYAFLIQQTLMALFPHIEFGPFVLASIILSVASGYMSWHIIEKPALRLKNFAAQPNTASGNKTNRSASAG</sequence>